<comment type="caution">
    <text evidence="2">The sequence shown here is derived from an EMBL/GenBank/DDBJ whole genome shotgun (WGS) entry which is preliminary data.</text>
</comment>
<dbReference type="AlphaFoldDB" id="A0A6B0QVC2"/>
<accession>A0A6B0QVC2</accession>
<dbReference type="Proteomes" id="UP000322234">
    <property type="component" value="Unassembled WGS sequence"/>
</dbReference>
<feature type="region of interest" description="Disordered" evidence="1">
    <location>
        <begin position="47"/>
        <end position="74"/>
    </location>
</feature>
<evidence type="ECO:0000256" key="1">
    <source>
        <dbReference type="SAM" id="MobiDB-lite"/>
    </source>
</evidence>
<proteinExistence type="predicted"/>
<dbReference type="EMBL" id="VBQZ03000005">
    <property type="protein sequence ID" value="MXQ80641.1"/>
    <property type="molecule type" value="Genomic_DNA"/>
</dbReference>
<name>A0A6B0QVC2_9CETA</name>
<organism evidence="2 3">
    <name type="scientific">Bos mutus</name>
    <name type="common">wild yak</name>
    <dbReference type="NCBI Taxonomy" id="72004"/>
    <lineage>
        <taxon>Eukaryota</taxon>
        <taxon>Metazoa</taxon>
        <taxon>Chordata</taxon>
        <taxon>Craniata</taxon>
        <taxon>Vertebrata</taxon>
        <taxon>Euteleostomi</taxon>
        <taxon>Mammalia</taxon>
        <taxon>Eutheria</taxon>
        <taxon>Laurasiatheria</taxon>
        <taxon>Artiodactyla</taxon>
        <taxon>Ruminantia</taxon>
        <taxon>Pecora</taxon>
        <taxon>Bovidae</taxon>
        <taxon>Bovinae</taxon>
        <taxon>Bos</taxon>
    </lineage>
</organism>
<keyword evidence="3" id="KW-1185">Reference proteome</keyword>
<evidence type="ECO:0000313" key="2">
    <source>
        <dbReference type="EMBL" id="MXQ80641.1"/>
    </source>
</evidence>
<protein>
    <submittedName>
        <fullName evidence="2">Uncharacterized protein</fullName>
    </submittedName>
</protein>
<sequence>MRERPSHSKTQDIKSALNGKGKACIFTVIDNSLLKTLPREASTGREIDFQQLSTSKAHDDPRAAVSKASKESQMVSLPHCYECVCAHMVAFDVALQMSDNTSLDVYSNFEHDS</sequence>
<gene>
    <name evidence="2" type="ORF">E5288_WYG009032</name>
</gene>
<reference evidence="2" key="1">
    <citation type="submission" date="2019-10" db="EMBL/GenBank/DDBJ databases">
        <title>The sequence and de novo assembly of the wild yak genome.</title>
        <authorList>
            <person name="Liu Y."/>
        </authorList>
    </citation>
    <scope>NUCLEOTIDE SEQUENCE [LARGE SCALE GENOMIC DNA]</scope>
    <source>
        <strain evidence="2">WY2019</strain>
    </source>
</reference>
<evidence type="ECO:0000313" key="3">
    <source>
        <dbReference type="Proteomes" id="UP000322234"/>
    </source>
</evidence>